<dbReference type="InterPro" id="IPR005351">
    <property type="entry name" value="ASTER"/>
</dbReference>
<dbReference type="EMBL" id="KL197721">
    <property type="protein sequence ID" value="KDQ56897.1"/>
    <property type="molecule type" value="Genomic_DNA"/>
</dbReference>
<dbReference type="Pfam" id="PF03669">
    <property type="entry name" value="ASTER"/>
    <property type="match status" value="1"/>
</dbReference>
<evidence type="ECO:0000313" key="7">
    <source>
        <dbReference type="Proteomes" id="UP000027265"/>
    </source>
</evidence>
<feature type="transmembrane region" description="Helical" evidence="5">
    <location>
        <begin position="77"/>
        <end position="97"/>
    </location>
</feature>
<dbReference type="HOGENOM" id="CLU_174226_0_0_1"/>
<keyword evidence="7" id="KW-1185">Reference proteome</keyword>
<dbReference type="Proteomes" id="UP000027265">
    <property type="component" value="Unassembled WGS sequence"/>
</dbReference>
<keyword evidence="3 5" id="KW-1133">Transmembrane helix</keyword>
<name>A0A067Q061_9AGAM</name>
<proteinExistence type="predicted"/>
<organism evidence="6 7">
    <name type="scientific">Jaapia argillacea MUCL 33604</name>
    <dbReference type="NCBI Taxonomy" id="933084"/>
    <lineage>
        <taxon>Eukaryota</taxon>
        <taxon>Fungi</taxon>
        <taxon>Dikarya</taxon>
        <taxon>Basidiomycota</taxon>
        <taxon>Agaricomycotina</taxon>
        <taxon>Agaricomycetes</taxon>
        <taxon>Agaricomycetidae</taxon>
        <taxon>Jaapiales</taxon>
        <taxon>Jaapiaceae</taxon>
        <taxon>Jaapia</taxon>
    </lineage>
</organism>
<keyword evidence="2 5" id="KW-0812">Transmembrane</keyword>
<evidence type="ECO:0000256" key="3">
    <source>
        <dbReference type="ARBA" id="ARBA00022989"/>
    </source>
</evidence>
<dbReference type="GO" id="GO:0005789">
    <property type="term" value="C:endoplasmic reticulum membrane"/>
    <property type="evidence" value="ECO:0007669"/>
    <property type="project" value="InterPro"/>
</dbReference>
<evidence type="ECO:0000313" key="6">
    <source>
        <dbReference type="EMBL" id="KDQ56897.1"/>
    </source>
</evidence>
<evidence type="ECO:0000256" key="5">
    <source>
        <dbReference type="SAM" id="Phobius"/>
    </source>
</evidence>
<dbReference type="AlphaFoldDB" id="A0A067Q061"/>
<evidence type="ECO:0000256" key="2">
    <source>
        <dbReference type="ARBA" id="ARBA00022692"/>
    </source>
</evidence>
<reference evidence="7" key="1">
    <citation type="journal article" date="2014" name="Proc. Natl. Acad. Sci. U.S.A.">
        <title>Extensive sampling of basidiomycete genomes demonstrates inadequacy of the white-rot/brown-rot paradigm for wood decay fungi.</title>
        <authorList>
            <person name="Riley R."/>
            <person name="Salamov A.A."/>
            <person name="Brown D.W."/>
            <person name="Nagy L.G."/>
            <person name="Floudas D."/>
            <person name="Held B.W."/>
            <person name="Levasseur A."/>
            <person name="Lombard V."/>
            <person name="Morin E."/>
            <person name="Otillar R."/>
            <person name="Lindquist E.A."/>
            <person name="Sun H."/>
            <person name="LaButti K.M."/>
            <person name="Schmutz J."/>
            <person name="Jabbour D."/>
            <person name="Luo H."/>
            <person name="Baker S.E."/>
            <person name="Pisabarro A.G."/>
            <person name="Walton J.D."/>
            <person name="Blanchette R.A."/>
            <person name="Henrissat B."/>
            <person name="Martin F."/>
            <person name="Cullen D."/>
            <person name="Hibbett D.S."/>
            <person name="Grigoriev I.V."/>
        </authorList>
    </citation>
    <scope>NUCLEOTIDE SEQUENCE [LARGE SCALE GENOMIC DNA]</scope>
    <source>
        <strain evidence="7">MUCL 33604</strain>
    </source>
</reference>
<protein>
    <submittedName>
        <fullName evidence="6">Uncharacterized protein</fullName>
    </submittedName>
</protein>
<dbReference type="GO" id="GO:0044183">
    <property type="term" value="F:protein folding chaperone"/>
    <property type="evidence" value="ECO:0007669"/>
    <property type="project" value="InterPro"/>
</dbReference>
<dbReference type="OrthoDB" id="284718at2759"/>
<evidence type="ECO:0000256" key="1">
    <source>
        <dbReference type="ARBA" id="ARBA00004370"/>
    </source>
</evidence>
<evidence type="ECO:0000256" key="4">
    <source>
        <dbReference type="ARBA" id="ARBA00023136"/>
    </source>
</evidence>
<dbReference type="InParanoid" id="A0A067Q061"/>
<keyword evidence="4 5" id="KW-0472">Membrane</keyword>
<accession>A0A067Q061</accession>
<dbReference type="STRING" id="933084.A0A067Q061"/>
<sequence>MSSSDDPRDPSLESKVTFPRTWTVENVDSLSSSGMFLSGLIMVTKNRFLAWPNLIFAVSSVINQHPLRTKEGSSPPWSSLMLAVSAIIASYMPMTIITHTPVVQ</sequence>
<dbReference type="GO" id="GO:0045048">
    <property type="term" value="P:protein insertion into ER membrane"/>
    <property type="evidence" value="ECO:0007669"/>
    <property type="project" value="InterPro"/>
</dbReference>
<comment type="subcellular location">
    <subcellularLocation>
        <location evidence="1">Membrane</location>
    </subcellularLocation>
</comment>
<gene>
    <name evidence="6" type="ORF">JAAARDRAFT_36369</name>
</gene>